<accession>A0A937ACN5</accession>
<evidence type="ECO:0000256" key="1">
    <source>
        <dbReference type="SAM" id="Phobius"/>
    </source>
</evidence>
<dbReference type="Pfam" id="PF24686">
    <property type="entry name" value="FLQE3_permease"/>
    <property type="match status" value="1"/>
</dbReference>
<dbReference type="RefSeq" id="WP_201922738.1">
    <property type="nucleotide sequence ID" value="NZ_JAERQG010000003.1"/>
</dbReference>
<keyword evidence="1" id="KW-0812">Transmembrane</keyword>
<evidence type="ECO:0008006" key="4">
    <source>
        <dbReference type="Google" id="ProtNLM"/>
    </source>
</evidence>
<sequence>MRAFFKQLVWEFKLLQKNNIINVSLAVTLIYGLLLFFLKDTENLEGLMVVIILNDPTVIGYFFVALAIYTEMKYDILSAIFVSPLKVHHYLLAKIIALSLIGTICALILAFAILGLDFNMLAFTIGCMAICLISASLGVFMLSYTDEFLKFAMRSVPVFLTLVALPLIHYFQIVDLGWLAYLVPIQSSIDLIDYGISGTPFELWYVVPATLFFVLAFYRMAYYRFSKAISLKL</sequence>
<name>A0A937ACN5_9BACT</name>
<keyword evidence="3" id="KW-1185">Reference proteome</keyword>
<proteinExistence type="predicted"/>
<organism evidence="2 3">
    <name type="scientific">Marivirga atlantica</name>
    <dbReference type="NCBI Taxonomy" id="1548457"/>
    <lineage>
        <taxon>Bacteria</taxon>
        <taxon>Pseudomonadati</taxon>
        <taxon>Bacteroidota</taxon>
        <taxon>Cytophagia</taxon>
        <taxon>Cytophagales</taxon>
        <taxon>Marivirgaceae</taxon>
        <taxon>Marivirga</taxon>
    </lineage>
</organism>
<reference evidence="2" key="1">
    <citation type="submission" date="2021-01" db="EMBL/GenBank/DDBJ databases">
        <title>Marivirga sp. nov., isolated from intertidal surface sediments.</title>
        <authorList>
            <person name="Zhang M."/>
        </authorList>
    </citation>
    <scope>NUCLEOTIDE SEQUENCE</scope>
    <source>
        <strain evidence="2">SM1354</strain>
    </source>
</reference>
<feature type="transmembrane region" description="Helical" evidence="1">
    <location>
        <begin position="90"/>
        <end position="114"/>
    </location>
</feature>
<feature type="transmembrane region" description="Helical" evidence="1">
    <location>
        <begin position="203"/>
        <end position="222"/>
    </location>
</feature>
<gene>
    <name evidence="2" type="ORF">JKP34_14030</name>
</gene>
<feature type="transmembrane region" description="Helical" evidence="1">
    <location>
        <begin position="20"/>
        <end position="38"/>
    </location>
</feature>
<dbReference type="EMBL" id="JAERQG010000003">
    <property type="protein sequence ID" value="MBL0766380.1"/>
    <property type="molecule type" value="Genomic_DNA"/>
</dbReference>
<keyword evidence="1" id="KW-0472">Membrane</keyword>
<feature type="transmembrane region" description="Helical" evidence="1">
    <location>
        <begin position="120"/>
        <end position="144"/>
    </location>
</feature>
<keyword evidence="1" id="KW-1133">Transmembrane helix</keyword>
<dbReference type="InterPro" id="IPR056926">
    <property type="entry name" value="FLQE3_permease"/>
</dbReference>
<evidence type="ECO:0000313" key="3">
    <source>
        <dbReference type="Proteomes" id="UP000642920"/>
    </source>
</evidence>
<feature type="transmembrane region" description="Helical" evidence="1">
    <location>
        <begin position="156"/>
        <end position="183"/>
    </location>
</feature>
<evidence type="ECO:0000313" key="2">
    <source>
        <dbReference type="EMBL" id="MBL0766380.1"/>
    </source>
</evidence>
<feature type="transmembrane region" description="Helical" evidence="1">
    <location>
        <begin position="44"/>
        <end position="69"/>
    </location>
</feature>
<comment type="caution">
    <text evidence="2">The sequence shown here is derived from an EMBL/GenBank/DDBJ whole genome shotgun (WGS) entry which is preliminary data.</text>
</comment>
<dbReference type="Proteomes" id="UP000642920">
    <property type="component" value="Unassembled WGS sequence"/>
</dbReference>
<dbReference type="AlphaFoldDB" id="A0A937ACN5"/>
<protein>
    <recommendedName>
        <fullName evidence="4">Fluoroquinolone transport system permease protein</fullName>
    </recommendedName>
</protein>